<comment type="caution">
    <text evidence="2">The sequence shown here is derived from an EMBL/GenBank/DDBJ whole genome shotgun (WGS) entry which is preliminary data.</text>
</comment>
<proteinExistence type="predicted"/>
<dbReference type="Proteomes" id="UP001151760">
    <property type="component" value="Unassembled WGS sequence"/>
</dbReference>
<accession>A0ABQ5CGA4</accession>
<gene>
    <name evidence="2" type="ORF">Tco_0906370</name>
</gene>
<name>A0ABQ5CGA4_9ASTR</name>
<organism evidence="2 3">
    <name type="scientific">Tanacetum coccineum</name>
    <dbReference type="NCBI Taxonomy" id="301880"/>
    <lineage>
        <taxon>Eukaryota</taxon>
        <taxon>Viridiplantae</taxon>
        <taxon>Streptophyta</taxon>
        <taxon>Embryophyta</taxon>
        <taxon>Tracheophyta</taxon>
        <taxon>Spermatophyta</taxon>
        <taxon>Magnoliopsida</taxon>
        <taxon>eudicotyledons</taxon>
        <taxon>Gunneridae</taxon>
        <taxon>Pentapetalae</taxon>
        <taxon>asterids</taxon>
        <taxon>campanulids</taxon>
        <taxon>Asterales</taxon>
        <taxon>Asteraceae</taxon>
        <taxon>Asteroideae</taxon>
        <taxon>Anthemideae</taxon>
        <taxon>Anthemidinae</taxon>
        <taxon>Tanacetum</taxon>
    </lineage>
</organism>
<evidence type="ECO:0000313" key="3">
    <source>
        <dbReference type="Proteomes" id="UP001151760"/>
    </source>
</evidence>
<feature type="compositionally biased region" description="Low complexity" evidence="1">
    <location>
        <begin position="36"/>
        <end position="46"/>
    </location>
</feature>
<evidence type="ECO:0000313" key="2">
    <source>
        <dbReference type="EMBL" id="GJT26095.1"/>
    </source>
</evidence>
<protein>
    <submittedName>
        <fullName evidence="2">Uncharacterized protein</fullName>
    </submittedName>
</protein>
<feature type="compositionally biased region" description="Polar residues" evidence="1">
    <location>
        <begin position="65"/>
        <end position="78"/>
    </location>
</feature>
<feature type="compositionally biased region" description="Low complexity" evidence="1">
    <location>
        <begin position="53"/>
        <end position="64"/>
    </location>
</feature>
<feature type="compositionally biased region" description="Pro residues" evidence="1">
    <location>
        <begin position="80"/>
        <end position="93"/>
    </location>
</feature>
<reference evidence="2" key="1">
    <citation type="journal article" date="2022" name="Int. J. Mol. Sci.">
        <title>Draft Genome of Tanacetum Coccineum: Genomic Comparison of Closely Related Tanacetum-Family Plants.</title>
        <authorList>
            <person name="Yamashiro T."/>
            <person name="Shiraishi A."/>
            <person name="Nakayama K."/>
            <person name="Satake H."/>
        </authorList>
    </citation>
    <scope>NUCLEOTIDE SEQUENCE</scope>
</reference>
<reference evidence="2" key="2">
    <citation type="submission" date="2022-01" db="EMBL/GenBank/DDBJ databases">
        <authorList>
            <person name="Yamashiro T."/>
            <person name="Shiraishi A."/>
            <person name="Satake H."/>
            <person name="Nakayama K."/>
        </authorList>
    </citation>
    <scope>NUCLEOTIDE SEQUENCE</scope>
</reference>
<feature type="region of interest" description="Disordered" evidence="1">
    <location>
        <begin position="33"/>
        <end position="115"/>
    </location>
</feature>
<keyword evidence="3" id="KW-1185">Reference proteome</keyword>
<evidence type="ECO:0000256" key="1">
    <source>
        <dbReference type="SAM" id="MobiDB-lite"/>
    </source>
</evidence>
<sequence>MDTQASSSHGFKKIKLRIIPPQQLFVSLTSDNENLSTPSLITTSSSPTPPNAPSKTTSTKETTSIHSNTSSSFQSKLQVSPPPINEPTSPQPQNPFLQNLMDVPPRQSNPQPFQISPSLDITLSLSLITPLENLSSPSSPSPPPPQPPIMIILYIQRKENGEMLIDSIKKGQVKLLDEITIKDADGVTDIRLDIYTLINHYHTAKEIWDRIKELMEGTEMTKQERHIAKQCTAKKRDFLVDSLEETDDCEDLQLQATINFKADHVDAYDLDCDDKATANAIFMANLSPVGSLNNDMVEPRYDSDILSKVPYYDTYHDSDMLNSNIQERGYIENIVSNNESYDELTSNSNVISYTDYMLTIGDDADNYVPPSV</sequence>
<dbReference type="EMBL" id="BQNB010014265">
    <property type="protein sequence ID" value="GJT26095.1"/>
    <property type="molecule type" value="Genomic_DNA"/>
</dbReference>